<reference evidence="4" key="1">
    <citation type="submission" date="2022-06" db="EMBL/GenBank/DDBJ databases">
        <title>Complete genome sequences of two strains of the flax pathogen Septoria linicola.</title>
        <authorList>
            <person name="Lapalu N."/>
            <person name="Simon A."/>
            <person name="Demenou B."/>
            <person name="Paumier D."/>
            <person name="Guillot M.-P."/>
            <person name="Gout L."/>
            <person name="Valade R."/>
        </authorList>
    </citation>
    <scope>NUCLEOTIDE SEQUENCE</scope>
    <source>
        <strain evidence="4">SE15195</strain>
    </source>
</reference>
<keyword evidence="3" id="KW-0732">Signal</keyword>
<evidence type="ECO:0000313" key="5">
    <source>
        <dbReference type="Proteomes" id="UP001056384"/>
    </source>
</evidence>
<keyword evidence="2" id="KW-1133">Transmembrane helix</keyword>
<keyword evidence="2" id="KW-0812">Transmembrane</keyword>
<feature type="region of interest" description="Disordered" evidence="1">
    <location>
        <begin position="73"/>
        <end position="96"/>
    </location>
</feature>
<gene>
    <name evidence="4" type="ORF">Slin15195_G055820</name>
</gene>
<evidence type="ECO:0000313" key="4">
    <source>
        <dbReference type="EMBL" id="USW52263.1"/>
    </source>
</evidence>
<keyword evidence="2" id="KW-0472">Membrane</keyword>
<dbReference type="EMBL" id="CP099421">
    <property type="protein sequence ID" value="USW52263.1"/>
    <property type="molecule type" value="Genomic_DNA"/>
</dbReference>
<feature type="compositionally biased region" description="Low complexity" evidence="1">
    <location>
        <begin position="320"/>
        <end position="336"/>
    </location>
</feature>
<feature type="chain" id="PRO_5040160676" evidence="3">
    <location>
        <begin position="20"/>
        <end position="374"/>
    </location>
</feature>
<feature type="signal peptide" evidence="3">
    <location>
        <begin position="1"/>
        <end position="19"/>
    </location>
</feature>
<feature type="compositionally biased region" description="Polar residues" evidence="1">
    <location>
        <begin position="185"/>
        <end position="199"/>
    </location>
</feature>
<accession>A0A9Q9EKC8</accession>
<feature type="region of interest" description="Disordered" evidence="1">
    <location>
        <begin position="308"/>
        <end position="374"/>
    </location>
</feature>
<evidence type="ECO:0000256" key="2">
    <source>
        <dbReference type="SAM" id="Phobius"/>
    </source>
</evidence>
<feature type="region of interest" description="Disordered" evidence="1">
    <location>
        <begin position="156"/>
        <end position="209"/>
    </location>
</feature>
<feature type="compositionally biased region" description="Basic and acidic residues" evidence="1">
    <location>
        <begin position="341"/>
        <end position="353"/>
    </location>
</feature>
<keyword evidence="5" id="KW-1185">Reference proteome</keyword>
<sequence length="374" mass="39475">MAAIVIVSAVVSVVPVATSGTWTGYATLPTTCVLAPGQISCPVTEKFAATKTATWTSTSTIQAVTNTLETFTESTKLSSTTPSPSQETTSGTAAAAGASAPESNQVGIALGVAFALLILSALGWLLFAWRTKKGPFRKKVPESEEDGVPMAEIGMGADNEARNYIGPMPKESPSRPVSAAPLTRPPSSRYSQDVDSNKTLAGPTSAWSDTASSISRHTATVAKDFIGASSEQIVSPYDLPPVRSYSENGFRSVFGSVPSTPPPTAPLPALPFDAVLKQQTGDRRSNVYRHNFPGNPVIAQERGLSAGTETRNWFGGGNNGSNWSLQRQLGSQSSRASLKRQPSDDSDVTRSEYNKMTGFEYLMQTGNGGEAKKD</sequence>
<evidence type="ECO:0000256" key="1">
    <source>
        <dbReference type="SAM" id="MobiDB-lite"/>
    </source>
</evidence>
<proteinExistence type="predicted"/>
<dbReference type="OrthoDB" id="3647670at2759"/>
<feature type="transmembrane region" description="Helical" evidence="2">
    <location>
        <begin position="108"/>
        <end position="129"/>
    </location>
</feature>
<dbReference type="AlphaFoldDB" id="A0A9Q9EKC8"/>
<dbReference type="Proteomes" id="UP001056384">
    <property type="component" value="Chromosome 4"/>
</dbReference>
<protein>
    <submittedName>
        <fullName evidence="4">Uncharacterized protein</fullName>
    </submittedName>
</protein>
<evidence type="ECO:0000256" key="3">
    <source>
        <dbReference type="SAM" id="SignalP"/>
    </source>
</evidence>
<organism evidence="4 5">
    <name type="scientific">Septoria linicola</name>
    <dbReference type="NCBI Taxonomy" id="215465"/>
    <lineage>
        <taxon>Eukaryota</taxon>
        <taxon>Fungi</taxon>
        <taxon>Dikarya</taxon>
        <taxon>Ascomycota</taxon>
        <taxon>Pezizomycotina</taxon>
        <taxon>Dothideomycetes</taxon>
        <taxon>Dothideomycetidae</taxon>
        <taxon>Mycosphaerellales</taxon>
        <taxon>Mycosphaerellaceae</taxon>
        <taxon>Septoria</taxon>
    </lineage>
</organism>
<name>A0A9Q9EKC8_9PEZI</name>